<protein>
    <submittedName>
        <fullName evidence="2">Uncharacterized protein</fullName>
    </submittedName>
</protein>
<evidence type="ECO:0000256" key="1">
    <source>
        <dbReference type="SAM" id="MobiDB-lite"/>
    </source>
</evidence>
<organism evidence="2 3">
    <name type="scientific">Rhizobium etli 8C-3</name>
    <dbReference type="NCBI Taxonomy" id="538025"/>
    <lineage>
        <taxon>Bacteria</taxon>
        <taxon>Pseudomonadati</taxon>
        <taxon>Pseudomonadota</taxon>
        <taxon>Alphaproteobacteria</taxon>
        <taxon>Hyphomicrobiales</taxon>
        <taxon>Rhizobiaceae</taxon>
        <taxon>Rhizobium/Agrobacterium group</taxon>
        <taxon>Rhizobium</taxon>
    </lineage>
</organism>
<evidence type="ECO:0000313" key="3">
    <source>
        <dbReference type="Proteomes" id="UP000185109"/>
    </source>
</evidence>
<reference evidence="2 3" key="1">
    <citation type="submission" date="2016-09" db="EMBL/GenBank/DDBJ databases">
        <title>The complete genome sequences of Rhizobium gallicum, symbiovars gallicum and phaseoli, symbionts associated to common bean (Phaseolus vulgaris).</title>
        <authorList>
            <person name="Bustos P."/>
            <person name="Santamaria R.I."/>
            <person name="Perez-Carrascal O.M."/>
            <person name="Juarez S."/>
            <person name="Lozano L."/>
            <person name="Martinez-Flores I."/>
            <person name="Martinez-Romero E."/>
            <person name="Cevallos M."/>
            <person name="Romero D."/>
            <person name="Davila G."/>
            <person name="Gonzalez V."/>
        </authorList>
    </citation>
    <scope>NUCLEOTIDE SEQUENCE [LARGE SCALE GENOMIC DNA]</scope>
    <source>
        <strain evidence="2 3">8C-3</strain>
    </source>
</reference>
<dbReference type="Proteomes" id="UP000185109">
    <property type="component" value="Chromosome"/>
</dbReference>
<name>A0A1L5P365_RHIET</name>
<proteinExistence type="predicted"/>
<dbReference type="AlphaFoldDB" id="A0A1L5P365"/>
<gene>
    <name evidence="2" type="ORF">AM571_CH01747</name>
</gene>
<evidence type="ECO:0000313" key="2">
    <source>
        <dbReference type="EMBL" id="APO74568.1"/>
    </source>
</evidence>
<dbReference type="EMBL" id="CP017241">
    <property type="protein sequence ID" value="APO74568.1"/>
    <property type="molecule type" value="Genomic_DNA"/>
</dbReference>
<feature type="region of interest" description="Disordered" evidence="1">
    <location>
        <begin position="150"/>
        <end position="170"/>
    </location>
</feature>
<accession>A0A1L5P365</accession>
<sequence>MDDVQIVQMLIDAYKAAVARWDDLPEIWPDDEALVALWEKLSHEKDEAAEALCFYRPTSLEGVHAKAEYMFGCADFIDQEANDDWTRSELISGFLPAGKDVTPWAESEEGRKEMDSRRPLHSAHTVLLSAVAENERERIRERIREVKRHLASQGIYGGGNPTRQKPKHIT</sequence>